<dbReference type="SMR" id="A0A1I7RU23"/>
<gene>
    <name evidence="3" type="ORF">BXYJ_LOCUS15664</name>
</gene>
<dbReference type="EMBL" id="CAJFDI010000006">
    <property type="protein sequence ID" value="CAD5235573.1"/>
    <property type="molecule type" value="Genomic_DNA"/>
</dbReference>
<accession>A0A1I7RU23</accession>
<keyword evidence="2" id="KW-1133">Transmembrane helix</keyword>
<evidence type="ECO:0000313" key="5">
    <source>
        <dbReference type="Proteomes" id="UP000095284"/>
    </source>
</evidence>
<dbReference type="AlphaFoldDB" id="A0A1I7RU23"/>
<keyword evidence="2" id="KW-0472">Membrane</keyword>
<feature type="transmembrane region" description="Helical" evidence="2">
    <location>
        <begin position="109"/>
        <end position="133"/>
    </location>
</feature>
<feature type="region of interest" description="Disordered" evidence="1">
    <location>
        <begin position="1"/>
        <end position="29"/>
    </location>
</feature>
<evidence type="ECO:0000313" key="6">
    <source>
        <dbReference type="Proteomes" id="UP000659654"/>
    </source>
</evidence>
<keyword evidence="6" id="KW-1185">Reference proteome</keyword>
<sequence length="255" mass="29708">MLKQFVHATPSLSQKTEEGQRSKAPIHVPNNIRAPPEALSIPWWVLFEMKRTFADYYEEPVYCAPPNETRIPFYEQEPAEKKRIEDDEEEEDIPPEYMSVCGKISSHRLTFIISLVVTIGSLLYLVFDVFLFAERHERYSSYDVIQTVNFGVALLLLIGNRMGCFFMYLPYLAFHVFLQIILMLIVFVLFIKSFLMAKTGDDDRYIQETTDDFWDYMTLALLLIIYGAINAYCITVVLNGMKYLRKKTSGKTVLW</sequence>
<keyword evidence="2" id="KW-0812">Transmembrane</keyword>
<feature type="transmembrane region" description="Helical" evidence="2">
    <location>
        <begin position="139"/>
        <end position="159"/>
    </location>
</feature>
<evidence type="ECO:0000313" key="7">
    <source>
        <dbReference type="WBParaSite" id="BXY_0423000.1"/>
    </source>
</evidence>
<reference evidence="7" key="1">
    <citation type="submission" date="2016-11" db="UniProtKB">
        <authorList>
            <consortium name="WormBaseParasite"/>
        </authorList>
    </citation>
    <scope>IDENTIFICATION</scope>
</reference>
<evidence type="ECO:0000313" key="3">
    <source>
        <dbReference type="EMBL" id="CAD5235573.1"/>
    </source>
</evidence>
<dbReference type="Proteomes" id="UP000582659">
    <property type="component" value="Unassembled WGS sequence"/>
</dbReference>
<name>A0A1I7RU23_BURXY</name>
<evidence type="ECO:0000256" key="2">
    <source>
        <dbReference type="SAM" id="Phobius"/>
    </source>
</evidence>
<evidence type="ECO:0000313" key="4">
    <source>
        <dbReference type="EMBL" id="CAG9132007.1"/>
    </source>
</evidence>
<evidence type="ECO:0000256" key="1">
    <source>
        <dbReference type="SAM" id="MobiDB-lite"/>
    </source>
</evidence>
<protein>
    <submittedName>
        <fullName evidence="3">(pine wood nematode) hypothetical protein</fullName>
    </submittedName>
</protein>
<organism evidence="5 7">
    <name type="scientific">Bursaphelenchus xylophilus</name>
    <name type="common">Pinewood nematode worm</name>
    <name type="synonym">Aphelenchoides xylophilus</name>
    <dbReference type="NCBI Taxonomy" id="6326"/>
    <lineage>
        <taxon>Eukaryota</taxon>
        <taxon>Metazoa</taxon>
        <taxon>Ecdysozoa</taxon>
        <taxon>Nematoda</taxon>
        <taxon>Chromadorea</taxon>
        <taxon>Rhabditida</taxon>
        <taxon>Tylenchina</taxon>
        <taxon>Tylenchomorpha</taxon>
        <taxon>Aphelenchoidea</taxon>
        <taxon>Aphelenchoididae</taxon>
        <taxon>Bursaphelenchus</taxon>
    </lineage>
</organism>
<dbReference type="Proteomes" id="UP000659654">
    <property type="component" value="Unassembled WGS sequence"/>
</dbReference>
<dbReference type="Proteomes" id="UP000095284">
    <property type="component" value="Unplaced"/>
</dbReference>
<proteinExistence type="predicted"/>
<dbReference type="WBParaSite" id="BXY_0423000.1">
    <property type="protein sequence ID" value="BXY_0423000.1"/>
    <property type="gene ID" value="BXY_0423000"/>
</dbReference>
<feature type="transmembrane region" description="Helical" evidence="2">
    <location>
        <begin position="216"/>
        <end position="238"/>
    </location>
</feature>
<dbReference type="EMBL" id="CAJFCV020000006">
    <property type="protein sequence ID" value="CAG9132007.1"/>
    <property type="molecule type" value="Genomic_DNA"/>
</dbReference>
<feature type="transmembrane region" description="Helical" evidence="2">
    <location>
        <begin position="171"/>
        <end position="196"/>
    </location>
</feature>
<reference evidence="4" key="2">
    <citation type="submission" date="2020-08" db="EMBL/GenBank/DDBJ databases">
        <authorList>
            <person name="Kikuchi T."/>
        </authorList>
    </citation>
    <scope>NUCLEOTIDE SEQUENCE</scope>
    <source>
        <strain evidence="3">Ka4C1</strain>
    </source>
</reference>
<dbReference type="OrthoDB" id="10435214at2759"/>